<comment type="caution">
    <text evidence="3">The sequence shown here is derived from an EMBL/GenBank/DDBJ whole genome shotgun (WGS) entry which is preliminary data.</text>
</comment>
<keyword evidence="4" id="KW-1185">Reference proteome</keyword>
<evidence type="ECO:0000313" key="3">
    <source>
        <dbReference type="EMBL" id="GGJ85314.1"/>
    </source>
</evidence>
<dbReference type="Pfam" id="PF21531">
    <property type="entry name" value="Rv2175c_wHTH"/>
    <property type="match status" value="1"/>
</dbReference>
<gene>
    <name evidence="3" type="ORF">GCM10010123_13760</name>
</gene>
<protein>
    <submittedName>
        <fullName evidence="3">Transcriptional regulator</fullName>
    </submittedName>
</protein>
<evidence type="ECO:0000313" key="4">
    <source>
        <dbReference type="Proteomes" id="UP000649739"/>
    </source>
</evidence>
<accession>A0A8J3B229</accession>
<dbReference type="InterPro" id="IPR048576">
    <property type="entry name" value="Rv2175c_wHTH"/>
</dbReference>
<dbReference type="RefSeq" id="WP_229783381.1">
    <property type="nucleotide sequence ID" value="NZ_BMQB01000002.1"/>
</dbReference>
<organism evidence="3 4">
    <name type="scientific">Pilimelia anulata</name>
    <dbReference type="NCBI Taxonomy" id="53371"/>
    <lineage>
        <taxon>Bacteria</taxon>
        <taxon>Bacillati</taxon>
        <taxon>Actinomycetota</taxon>
        <taxon>Actinomycetes</taxon>
        <taxon>Micromonosporales</taxon>
        <taxon>Micromonosporaceae</taxon>
        <taxon>Pilimelia</taxon>
    </lineage>
</organism>
<dbReference type="AlphaFoldDB" id="A0A8J3B229"/>
<feature type="domain" description="DNA-binding protein Rv2175c wHTH" evidence="2">
    <location>
        <begin position="9"/>
        <end position="53"/>
    </location>
</feature>
<dbReference type="EMBL" id="BMQB01000002">
    <property type="protein sequence ID" value="GGJ85314.1"/>
    <property type="molecule type" value="Genomic_DNA"/>
</dbReference>
<evidence type="ECO:0000259" key="1">
    <source>
        <dbReference type="Pfam" id="PF18367"/>
    </source>
</evidence>
<sequence>MTDSVSVEPTEWVPLPDVAERLDLTISKVRQLVREGGLLAVRRDGVLRVPVELIANPTVLKHLPGVLTVLRDAGYNEDESLRWLFLPDDSLSGGCPARALSGPEATEVRRRAQALGF</sequence>
<feature type="domain" description="Rv2175c C-terminal" evidence="1">
    <location>
        <begin position="61"/>
        <end position="116"/>
    </location>
</feature>
<evidence type="ECO:0000259" key="2">
    <source>
        <dbReference type="Pfam" id="PF21531"/>
    </source>
</evidence>
<name>A0A8J3B229_9ACTN</name>
<reference evidence="3" key="1">
    <citation type="journal article" date="2014" name="Int. J. Syst. Evol. Microbiol.">
        <title>Complete genome sequence of Corynebacterium casei LMG S-19264T (=DSM 44701T), isolated from a smear-ripened cheese.</title>
        <authorList>
            <consortium name="US DOE Joint Genome Institute (JGI-PGF)"/>
            <person name="Walter F."/>
            <person name="Albersmeier A."/>
            <person name="Kalinowski J."/>
            <person name="Ruckert C."/>
        </authorList>
    </citation>
    <scope>NUCLEOTIDE SEQUENCE</scope>
    <source>
        <strain evidence="3">JCM 3090</strain>
    </source>
</reference>
<proteinExistence type="predicted"/>
<dbReference type="GO" id="GO:0003677">
    <property type="term" value="F:DNA binding"/>
    <property type="evidence" value="ECO:0007669"/>
    <property type="project" value="InterPro"/>
</dbReference>
<dbReference type="Pfam" id="PF18367">
    <property type="entry name" value="Rv2175c_C"/>
    <property type="match status" value="1"/>
</dbReference>
<reference evidence="3" key="2">
    <citation type="submission" date="2020-09" db="EMBL/GenBank/DDBJ databases">
        <authorList>
            <person name="Sun Q."/>
            <person name="Ohkuma M."/>
        </authorList>
    </citation>
    <scope>NUCLEOTIDE SEQUENCE</scope>
    <source>
        <strain evidence="3">JCM 3090</strain>
    </source>
</reference>
<dbReference type="Proteomes" id="UP000649739">
    <property type="component" value="Unassembled WGS sequence"/>
</dbReference>
<dbReference type="InterPro" id="IPR041098">
    <property type="entry name" value="Rv2175c_C"/>
</dbReference>